<accession>A0A1B9QKW4</accession>
<evidence type="ECO:0000313" key="2">
    <source>
        <dbReference type="EMBL" id="PME71906.1"/>
    </source>
</evidence>
<evidence type="ECO:0000256" key="1">
    <source>
        <dbReference type="SAM" id="SignalP"/>
    </source>
</evidence>
<protein>
    <submittedName>
        <fullName evidence="2">Uncharacterized protein</fullName>
    </submittedName>
</protein>
<evidence type="ECO:0000313" key="3">
    <source>
        <dbReference type="Proteomes" id="UP000235778"/>
    </source>
</evidence>
<name>A0A1B9QKW4_9VIBR</name>
<proteinExistence type="predicted"/>
<dbReference type="EMBL" id="MCSI01000032">
    <property type="protein sequence ID" value="PME71906.1"/>
    <property type="molecule type" value="Genomic_DNA"/>
</dbReference>
<feature type="chain" id="PRO_5015061316" evidence="1">
    <location>
        <begin position="20"/>
        <end position="865"/>
    </location>
</feature>
<dbReference type="Proteomes" id="UP000235778">
    <property type="component" value="Unassembled WGS sequence"/>
</dbReference>
<reference evidence="3" key="1">
    <citation type="submission" date="2016-07" db="EMBL/GenBank/DDBJ databases">
        <title>Nontailed viruses are major unrecognized killers of bacteria in the ocean.</title>
        <authorList>
            <person name="Kauffman K."/>
            <person name="Hussain F."/>
            <person name="Yang J."/>
            <person name="Arevalo P."/>
            <person name="Brown J."/>
            <person name="Cutler M."/>
            <person name="Kelly L."/>
            <person name="Polz M.F."/>
        </authorList>
    </citation>
    <scope>NUCLEOTIDE SEQUENCE [LARGE SCALE GENOMIC DNA]</scope>
    <source>
        <strain evidence="3">10N.286.55.C1</strain>
    </source>
</reference>
<gene>
    <name evidence="2" type="ORF">BCV30_21925</name>
</gene>
<feature type="signal peptide" evidence="1">
    <location>
        <begin position="1"/>
        <end position="19"/>
    </location>
</feature>
<keyword evidence="1" id="KW-0732">Signal</keyword>
<sequence length="865" mass="97110">MKLKRLALITAMISSNVNAFQVCNIGDEYNVLDSESFHQIRQKNYDAFGEGITPENLFPSSPEHIVDLKPSLSEASDVFPETATLLETGPASAVTLAPEEAARLMDTLGRSTTGLAQGALEALGPIGDAVAVGLWANEVATSFQDESRTSYDRFATVMGLVDWFGVLKLPAREIDRQILSSRWDRIAAGNHYSYHVHEDLVTQQDLRDKIYWAELASDQQAMWNAVARGFATDLALKYQQHYQEVVKAQTIMAEELITAVDHELRKAMFSQLALDHKDSRLFASDIAASCNEETRMLADLYPDHDIEESNSRPPALPSKRQANRALAKLQHCQQNLLDQAIAKLNELRTAQIEGLDQAAVQQLYARTLAAKTQIIETADNHVNLLMSKLQREMFTQGDNAIERLFHSGSVETMHNFFKGQAERSAIDEMTRSILGRPATTQEIRNKEIVLQSGYEKCVRIGILGGDPNFRGCVEYAWVPAETRPFIPSEDTVIAQISPPSKEAVKRVLFDSLSNLIDKGWNAEAEERWFEQQLLDFSAQQRLKQQAEFDKQQVYHWLLDSSAMLEGECGGGSACAGWSLSYLQKENLSRQASLHYINNWHENYSGKGAYVHSKRYQKLGGLITAALESEWQAKRAVEFYSFTYPGSIDLQKNAPLIYSALKSSSLDLTHLEGNTLQLAKGIVKTRLAEAISVSDSNGIEWLHSQVGQFQRYTSIIHSQHISTGHYASGEGEVTALFSEMLPAHLMRYLISDIIPDSYDARIERSIDAIFNPTSELNQKLDKLSNTNENFTDKPGRSCMIYYPYLKNALLDVAADDDLYWISPISEWYDAVTRQQLNMFGALRYAVINQNTFGIPCDLSPNSYQYQ</sequence>
<dbReference type="AlphaFoldDB" id="A0A1B9QKW4"/>
<comment type="caution">
    <text evidence="2">The sequence shown here is derived from an EMBL/GenBank/DDBJ whole genome shotgun (WGS) entry which is preliminary data.</text>
</comment>
<organism evidence="2 3">
    <name type="scientific">Vibrio lentus</name>
    <dbReference type="NCBI Taxonomy" id="136468"/>
    <lineage>
        <taxon>Bacteria</taxon>
        <taxon>Pseudomonadati</taxon>
        <taxon>Pseudomonadota</taxon>
        <taxon>Gammaproteobacteria</taxon>
        <taxon>Vibrionales</taxon>
        <taxon>Vibrionaceae</taxon>
        <taxon>Vibrio</taxon>
    </lineage>
</organism>
<dbReference type="RefSeq" id="WP_017107128.1">
    <property type="nucleotide sequence ID" value="NZ_MAKA01000033.1"/>
</dbReference>